<reference evidence="2 3" key="1">
    <citation type="journal article" date="2018" name="Evol. Lett.">
        <title>Horizontal gene cluster transfer increased hallucinogenic mushroom diversity.</title>
        <authorList>
            <person name="Reynolds H.T."/>
            <person name="Vijayakumar V."/>
            <person name="Gluck-Thaler E."/>
            <person name="Korotkin H.B."/>
            <person name="Matheny P.B."/>
            <person name="Slot J.C."/>
        </authorList>
    </citation>
    <scope>NUCLEOTIDE SEQUENCE [LARGE SCALE GENOMIC DNA]</scope>
    <source>
        <strain evidence="2 3">2629</strain>
    </source>
</reference>
<gene>
    <name evidence="2" type="ORF">CVT24_006423</name>
</gene>
<accession>A0A409WZC5</accession>
<evidence type="ECO:0000313" key="3">
    <source>
        <dbReference type="Proteomes" id="UP000284842"/>
    </source>
</evidence>
<sequence length="705" mass="77277">MEDNLPVYSNKAPPSQMLPAGGLPQYAPPSQFTIGAKRTTASLVAIPEIKGHLALLNAFYELKLNVESPSFPSGGRIPTDKNRRWGWFVGLAVERFDTWCQNLEYGVDYLNNWSTVMPPIDVLMVWHAYMLNPKWYGEDGMRGTLRALKQLDKHFSTALTTDLHEFLRESPSPQRVAFWERKSNTTFDHVYGVQCLVAKEIKCPLCLTPLTVDYMDPYKQGKGYLQHAFVTPCLNYCGIEDITKEKLAVRKLANDLAAPLSTPQLFLAGTNFQPNSINDQLFSNTAQARVLAAAGVTTPTTIATQEAAAVSIMMFSEFTMEKLRATMNVLGPDRLTGRIMSAYNDDKPYSLDLVGAVLRQSSFIQKMYDLGWTRQGFFDGFDNEIVLHHAIARYHGFLDLLSSSPASFFVPTLDIDLVWHTHQLCPARYTHDTVHYVGRYIDHDDKVEGLRLSSSFDITCKAWKDRFGIPYTHCGCPHPGQKAEDLDDPHSFGKRISRIFGSSSKTEVTANGSSGFQQSEKPVKNLLIPSTERADAMSATHPSDHNAVRFANKGIITARGLDLGKYRHERMSKKYDSLLKQRRKRAEKLEKKRASLNKKAAKAAGAGGSGLDVGGLPKAPHAPGNTSSTRDRNGAAYSPYDAVFLAPIPLFYGPGMMYGGPIGGCAAYYGGYVATPVSGCGNCGSGGTCGGGCGGGGLDNLASGN</sequence>
<dbReference type="InterPro" id="IPR009836">
    <property type="entry name" value="GRDP-like"/>
</dbReference>
<feature type="region of interest" description="Disordered" evidence="1">
    <location>
        <begin position="574"/>
        <end position="633"/>
    </location>
</feature>
<keyword evidence="3" id="KW-1185">Reference proteome</keyword>
<dbReference type="PANTHER" id="PTHR34365:SF7">
    <property type="entry name" value="GLYCINE-RICH DOMAIN-CONTAINING PROTEIN 1"/>
    <property type="match status" value="1"/>
</dbReference>
<evidence type="ECO:0000256" key="1">
    <source>
        <dbReference type="SAM" id="MobiDB-lite"/>
    </source>
</evidence>
<dbReference type="EMBL" id="NHTK01004968">
    <property type="protein sequence ID" value="PPQ83878.1"/>
    <property type="molecule type" value="Genomic_DNA"/>
</dbReference>
<protein>
    <submittedName>
        <fullName evidence="2">Uncharacterized protein</fullName>
    </submittedName>
</protein>
<comment type="caution">
    <text evidence="2">The sequence shown here is derived from an EMBL/GenBank/DDBJ whole genome shotgun (WGS) entry which is preliminary data.</text>
</comment>
<name>A0A409WZC5_9AGAR</name>
<evidence type="ECO:0000313" key="2">
    <source>
        <dbReference type="EMBL" id="PPQ83878.1"/>
    </source>
</evidence>
<dbReference type="STRING" id="181874.A0A409WZC5"/>
<proteinExistence type="predicted"/>
<dbReference type="Pfam" id="PF07173">
    <property type="entry name" value="GRDP-like"/>
    <property type="match status" value="1"/>
</dbReference>
<dbReference type="InParanoid" id="A0A409WZC5"/>
<dbReference type="PANTHER" id="PTHR34365">
    <property type="entry name" value="ENOLASE (DUF1399)"/>
    <property type="match status" value="1"/>
</dbReference>
<feature type="non-terminal residue" evidence="2">
    <location>
        <position position="705"/>
    </location>
</feature>
<dbReference type="AlphaFoldDB" id="A0A409WZC5"/>
<dbReference type="Proteomes" id="UP000284842">
    <property type="component" value="Unassembled WGS sequence"/>
</dbReference>
<dbReference type="OrthoDB" id="2684236at2759"/>
<organism evidence="2 3">
    <name type="scientific">Panaeolus cyanescens</name>
    <dbReference type="NCBI Taxonomy" id="181874"/>
    <lineage>
        <taxon>Eukaryota</taxon>
        <taxon>Fungi</taxon>
        <taxon>Dikarya</taxon>
        <taxon>Basidiomycota</taxon>
        <taxon>Agaricomycotina</taxon>
        <taxon>Agaricomycetes</taxon>
        <taxon>Agaricomycetidae</taxon>
        <taxon>Agaricales</taxon>
        <taxon>Agaricineae</taxon>
        <taxon>Galeropsidaceae</taxon>
        <taxon>Panaeolus</taxon>
    </lineage>
</organism>